<feature type="region of interest" description="Disordered" evidence="1">
    <location>
        <begin position="53"/>
        <end position="90"/>
    </location>
</feature>
<evidence type="ECO:0000256" key="2">
    <source>
        <dbReference type="SAM" id="SignalP"/>
    </source>
</evidence>
<organism evidence="3 4">
    <name type="scientific">Amanita muscaria (strain Koide BX008)</name>
    <dbReference type="NCBI Taxonomy" id="946122"/>
    <lineage>
        <taxon>Eukaryota</taxon>
        <taxon>Fungi</taxon>
        <taxon>Dikarya</taxon>
        <taxon>Basidiomycota</taxon>
        <taxon>Agaricomycotina</taxon>
        <taxon>Agaricomycetes</taxon>
        <taxon>Agaricomycetidae</taxon>
        <taxon>Agaricales</taxon>
        <taxon>Pluteineae</taxon>
        <taxon>Amanitaceae</taxon>
        <taxon>Amanita</taxon>
    </lineage>
</organism>
<feature type="chain" id="PRO_5002155541" evidence="2">
    <location>
        <begin position="20"/>
        <end position="90"/>
    </location>
</feature>
<proteinExistence type="predicted"/>
<evidence type="ECO:0000313" key="4">
    <source>
        <dbReference type="Proteomes" id="UP000054549"/>
    </source>
</evidence>
<dbReference type="HOGENOM" id="CLU_2440383_0_0_1"/>
<evidence type="ECO:0000313" key="3">
    <source>
        <dbReference type="EMBL" id="KIL61615.1"/>
    </source>
</evidence>
<dbReference type="InParanoid" id="A0A0C2SEY5"/>
<evidence type="ECO:0000256" key="1">
    <source>
        <dbReference type="SAM" id="MobiDB-lite"/>
    </source>
</evidence>
<feature type="signal peptide" evidence="2">
    <location>
        <begin position="1"/>
        <end position="19"/>
    </location>
</feature>
<keyword evidence="2" id="KW-0732">Signal</keyword>
<keyword evidence="4" id="KW-1185">Reference proteome</keyword>
<dbReference type="AlphaFoldDB" id="A0A0C2SEY5"/>
<sequence length="90" mass="10085">MRPSFSLLTCLCFALLASAAPTPSRSDLAIRDTDLNARHLLVLRARGEIAAEDTDFERREASPDKRGNGPPDWHQPRAILLNNPPTWHKQ</sequence>
<reference evidence="3 4" key="1">
    <citation type="submission" date="2014-04" db="EMBL/GenBank/DDBJ databases">
        <title>Evolutionary Origins and Diversification of the Mycorrhizal Mutualists.</title>
        <authorList>
            <consortium name="DOE Joint Genome Institute"/>
            <consortium name="Mycorrhizal Genomics Consortium"/>
            <person name="Kohler A."/>
            <person name="Kuo A."/>
            <person name="Nagy L.G."/>
            <person name="Floudas D."/>
            <person name="Copeland A."/>
            <person name="Barry K.W."/>
            <person name="Cichocki N."/>
            <person name="Veneault-Fourrey C."/>
            <person name="LaButti K."/>
            <person name="Lindquist E.A."/>
            <person name="Lipzen A."/>
            <person name="Lundell T."/>
            <person name="Morin E."/>
            <person name="Murat C."/>
            <person name="Riley R."/>
            <person name="Ohm R."/>
            <person name="Sun H."/>
            <person name="Tunlid A."/>
            <person name="Henrissat B."/>
            <person name="Grigoriev I.V."/>
            <person name="Hibbett D.S."/>
            <person name="Martin F."/>
        </authorList>
    </citation>
    <scope>NUCLEOTIDE SEQUENCE [LARGE SCALE GENOMIC DNA]</scope>
    <source>
        <strain evidence="3 4">Koide BX008</strain>
    </source>
</reference>
<protein>
    <submittedName>
        <fullName evidence="3">Uncharacterized protein</fullName>
    </submittedName>
</protein>
<dbReference type="Proteomes" id="UP000054549">
    <property type="component" value="Unassembled WGS sequence"/>
</dbReference>
<dbReference type="EMBL" id="KN818282">
    <property type="protein sequence ID" value="KIL61615.1"/>
    <property type="molecule type" value="Genomic_DNA"/>
</dbReference>
<accession>A0A0C2SEY5</accession>
<feature type="compositionally biased region" description="Basic and acidic residues" evidence="1">
    <location>
        <begin position="56"/>
        <end position="67"/>
    </location>
</feature>
<gene>
    <name evidence="3" type="ORF">M378DRAFT_13419</name>
</gene>
<name>A0A0C2SEY5_AMAMK</name>